<evidence type="ECO:0000313" key="1">
    <source>
        <dbReference type="EMBL" id="AKX33837.1"/>
    </source>
</evidence>
<protein>
    <submittedName>
        <fullName evidence="1">Uncharacterized protein</fullName>
    </submittedName>
</protein>
<name>A0A0K1W168_9MOLU</name>
<dbReference type="AlphaFoldDB" id="A0A0K1W168"/>
<dbReference type="STRING" id="216942.SLITO_v1c01720"/>
<dbReference type="EMBL" id="CP012357">
    <property type="protein sequence ID" value="AKX33837.1"/>
    <property type="molecule type" value="Genomic_DNA"/>
</dbReference>
<keyword evidence="2" id="KW-1185">Reference proteome</keyword>
<proteinExistence type="predicted"/>
<dbReference type="PATRIC" id="fig|216942.3.peg.172"/>
<dbReference type="Proteomes" id="UP000067476">
    <property type="component" value="Chromosome"/>
</dbReference>
<gene>
    <name evidence="1" type="ORF">SLITO_v1c01720</name>
</gene>
<dbReference type="OrthoDB" id="389705at2"/>
<dbReference type="RefSeq" id="WP_075057935.1">
    <property type="nucleotide sequence ID" value="NZ_CP012357.1"/>
</dbReference>
<sequence length="335" mass="39053">MKKIMLVASTFGFASGAVLGYINIDKAKEEEPPVSEKDEYIDYLYNFANINFDNLKWETNGVITSAEIKDNKFSESIKNNAFADIFKKVNEYKTTSFKIDSVETTFKNETKSIGKTSVDNLNLFIPNIEKDINKITEVEQIIKIEKHTNFIYGDLYYLNITLNVKYVDPKDPSTVKEINGIRMYGIESYKEFKNLNDIKKPFKNRFYIKIYYVVDITHTDDKFESDITFKANLQYMNVLVFKLNIDDEKYQSKIISYIHKKLNIEAPKSLEKIGRDENMDKETVFEAVLDNGKYKPGKVYKNDHILKNGYFYAKMTSPKEVLGEFLILINFEESK</sequence>
<organism evidence="1 2">
    <name type="scientific">Spiroplasma litorale</name>
    <dbReference type="NCBI Taxonomy" id="216942"/>
    <lineage>
        <taxon>Bacteria</taxon>
        <taxon>Bacillati</taxon>
        <taxon>Mycoplasmatota</taxon>
        <taxon>Mollicutes</taxon>
        <taxon>Entomoplasmatales</taxon>
        <taxon>Spiroplasmataceae</taxon>
        <taxon>Spiroplasma</taxon>
    </lineage>
</organism>
<accession>A0A0K1W168</accession>
<evidence type="ECO:0000313" key="2">
    <source>
        <dbReference type="Proteomes" id="UP000067476"/>
    </source>
</evidence>
<dbReference type="KEGG" id="sll:SLITO_v1c01720"/>
<reference evidence="1 2" key="1">
    <citation type="journal article" date="2015" name="Genome Announc.">
        <title>Complete Genome Sequence of Spiroplasma litorale TN-1T (DSM 21781), a Bacterium Isolated from a Green-Eyed Horsefly (Tabanus nigrovittatus).</title>
        <authorList>
            <person name="Lo W.S."/>
            <person name="Lai Y.C."/>
            <person name="Lien Y.W."/>
            <person name="Wang T.H."/>
            <person name="Kuo C.H."/>
        </authorList>
    </citation>
    <scope>NUCLEOTIDE SEQUENCE [LARGE SCALE GENOMIC DNA]</scope>
    <source>
        <strain evidence="1 2">TN-1</strain>
    </source>
</reference>